<dbReference type="InterPro" id="IPR027417">
    <property type="entry name" value="P-loop_NTPase"/>
</dbReference>
<keyword evidence="3 4" id="KW-0238">DNA-binding</keyword>
<evidence type="ECO:0000313" key="8">
    <source>
        <dbReference type="Proteomes" id="UP001596321"/>
    </source>
</evidence>
<proteinExistence type="inferred from homology"/>
<feature type="DNA-binding region" description="OmpR/PhoB-type" evidence="4">
    <location>
        <begin position="1"/>
        <end position="94"/>
    </location>
</feature>
<accession>A0ABW1Y8V3</accession>
<dbReference type="PROSITE" id="PS51755">
    <property type="entry name" value="OMPR_PHOB"/>
    <property type="match status" value="1"/>
</dbReference>
<protein>
    <submittedName>
        <fullName evidence="7">BTAD domain-containing putative transcriptional regulator</fullName>
    </submittedName>
</protein>
<dbReference type="SUPFAM" id="SSF48452">
    <property type="entry name" value="TPR-like"/>
    <property type="match status" value="2"/>
</dbReference>
<dbReference type="InterPro" id="IPR005158">
    <property type="entry name" value="BTAD"/>
</dbReference>
<dbReference type="Gene3D" id="1.25.40.10">
    <property type="entry name" value="Tetratricopeptide repeat domain"/>
    <property type="match status" value="2"/>
</dbReference>
<dbReference type="Proteomes" id="UP001596321">
    <property type="component" value="Unassembled WGS sequence"/>
</dbReference>
<dbReference type="InterPro" id="IPR058852">
    <property type="entry name" value="HTH_77"/>
</dbReference>
<comment type="caution">
    <text evidence="7">The sequence shown here is derived from an EMBL/GenBank/DDBJ whole genome shotgun (WGS) entry which is preliminary data.</text>
</comment>
<dbReference type="RefSeq" id="WP_193450360.1">
    <property type="nucleotide sequence ID" value="NZ_BMUJ01000025.1"/>
</dbReference>
<dbReference type="SUPFAM" id="SSF46894">
    <property type="entry name" value="C-terminal effector domain of the bipartite response regulators"/>
    <property type="match status" value="1"/>
</dbReference>
<dbReference type="Pfam" id="PF03704">
    <property type="entry name" value="BTAD"/>
    <property type="match status" value="1"/>
</dbReference>
<dbReference type="Gene3D" id="1.10.10.10">
    <property type="entry name" value="Winged helix-like DNA-binding domain superfamily/Winged helix DNA-binding domain"/>
    <property type="match status" value="1"/>
</dbReference>
<dbReference type="EMBL" id="JBHSUW010000001">
    <property type="protein sequence ID" value="MFC6506024.1"/>
    <property type="molecule type" value="Genomic_DNA"/>
</dbReference>
<evidence type="ECO:0000256" key="3">
    <source>
        <dbReference type="ARBA" id="ARBA00023125"/>
    </source>
</evidence>
<feature type="domain" description="OmpR/PhoB-type" evidence="6">
    <location>
        <begin position="1"/>
        <end position="94"/>
    </location>
</feature>
<feature type="region of interest" description="Disordered" evidence="5">
    <location>
        <begin position="250"/>
        <end position="274"/>
    </location>
</feature>
<dbReference type="PRINTS" id="PR00364">
    <property type="entry name" value="DISEASERSIST"/>
</dbReference>
<evidence type="ECO:0000259" key="6">
    <source>
        <dbReference type="PROSITE" id="PS51755"/>
    </source>
</evidence>
<gene>
    <name evidence="7" type="ORF">ACFQFF_32375</name>
</gene>
<comment type="similarity">
    <text evidence="1">Belongs to the AfsR/DnrI/RedD regulatory family.</text>
</comment>
<dbReference type="CDD" id="cd15831">
    <property type="entry name" value="BTAD"/>
    <property type="match status" value="1"/>
</dbReference>
<name>A0ABW1Y8V3_STRPL</name>
<dbReference type="Pfam" id="PF00486">
    <property type="entry name" value="Trans_reg_C"/>
    <property type="match status" value="1"/>
</dbReference>
<dbReference type="PANTHER" id="PTHR47691">
    <property type="entry name" value="REGULATOR-RELATED"/>
    <property type="match status" value="1"/>
</dbReference>
<dbReference type="InterPro" id="IPR011990">
    <property type="entry name" value="TPR-like_helical_dom_sf"/>
</dbReference>
<organism evidence="7 8">
    <name type="scientific">Streptomyces plicatus</name>
    <dbReference type="NCBI Taxonomy" id="1922"/>
    <lineage>
        <taxon>Bacteria</taxon>
        <taxon>Bacillati</taxon>
        <taxon>Actinomycetota</taxon>
        <taxon>Actinomycetes</taxon>
        <taxon>Kitasatosporales</taxon>
        <taxon>Streptomycetaceae</taxon>
        <taxon>Streptomyces</taxon>
        <taxon>Streptomyces rochei group</taxon>
    </lineage>
</organism>
<evidence type="ECO:0000256" key="1">
    <source>
        <dbReference type="ARBA" id="ARBA00005820"/>
    </source>
</evidence>
<dbReference type="InterPro" id="IPR016032">
    <property type="entry name" value="Sig_transdc_resp-reg_C-effctor"/>
</dbReference>
<dbReference type="InterPro" id="IPR036388">
    <property type="entry name" value="WH-like_DNA-bd_sf"/>
</dbReference>
<reference evidence="8" key="1">
    <citation type="journal article" date="2019" name="Int. J. Syst. Evol. Microbiol.">
        <title>The Global Catalogue of Microorganisms (GCM) 10K type strain sequencing project: providing services to taxonomists for standard genome sequencing and annotation.</title>
        <authorList>
            <consortium name="The Broad Institute Genomics Platform"/>
            <consortium name="The Broad Institute Genome Sequencing Center for Infectious Disease"/>
            <person name="Wu L."/>
            <person name="Ma J."/>
        </authorList>
    </citation>
    <scope>NUCLEOTIDE SEQUENCE [LARGE SCALE GENOMIC DNA]</scope>
    <source>
        <strain evidence="8">JCM 4504</strain>
    </source>
</reference>
<keyword evidence="8" id="KW-1185">Reference proteome</keyword>
<dbReference type="InterPro" id="IPR001867">
    <property type="entry name" value="OmpR/PhoB-type_DNA-bd"/>
</dbReference>
<evidence type="ECO:0000256" key="5">
    <source>
        <dbReference type="SAM" id="MobiDB-lite"/>
    </source>
</evidence>
<evidence type="ECO:0000256" key="4">
    <source>
        <dbReference type="PROSITE-ProRule" id="PRU01091"/>
    </source>
</evidence>
<dbReference type="SMART" id="SM01043">
    <property type="entry name" value="BTAD"/>
    <property type="match status" value="1"/>
</dbReference>
<evidence type="ECO:0000256" key="2">
    <source>
        <dbReference type="ARBA" id="ARBA00023012"/>
    </source>
</evidence>
<keyword evidence="2" id="KW-0902">Two-component regulatory system</keyword>
<dbReference type="SMART" id="SM00862">
    <property type="entry name" value="Trans_reg_C"/>
    <property type="match status" value="1"/>
</dbReference>
<dbReference type="PANTHER" id="PTHR47691:SF3">
    <property type="entry name" value="HTH-TYPE TRANSCRIPTIONAL REGULATOR RV0890C-RELATED"/>
    <property type="match status" value="1"/>
</dbReference>
<dbReference type="SUPFAM" id="SSF52540">
    <property type="entry name" value="P-loop containing nucleoside triphosphate hydrolases"/>
    <property type="match status" value="1"/>
</dbReference>
<evidence type="ECO:0000313" key="7">
    <source>
        <dbReference type="EMBL" id="MFC6506024.1"/>
    </source>
</evidence>
<dbReference type="Pfam" id="PF13424">
    <property type="entry name" value="TPR_12"/>
    <property type="match status" value="1"/>
</dbReference>
<dbReference type="Pfam" id="PF25872">
    <property type="entry name" value="HTH_77"/>
    <property type="match status" value="1"/>
</dbReference>
<sequence length="1069" mass="114349">MWFGVLGEFVVRRDDGSSVAVRGPRARSLLVLLALEAGRPVTVDSLIEGLYGDHPPGDALNALQSQVSRLRRDLRGAAPHELVESHPLGYRLAVDPDSVDAHRFERLAAEGHRQLAAGDHAAAAATLRQALDLWQGPVPVELGEAATARARAHRLQDLRLAAAEDRAEAELALGGHRELVAELQQLVAAHPLRERPRGQLMRALYGSGRRADALAVYEDARRTLAEELGNDPSEELAAVHLAVLRGELPPATRATPAPAPAAPEPATVGRTGPPAQLTTFVGRRDELERVSRLLGPLDRGGGARLVTVVGSGGSGKTRLAIEAAGRDPGGVAFVDLGGLRDGGDLPRQVLNAFGVREGVLNAGGRQSQPPDTVERLVAALSDTDLLLVLDNCEHMVEEVARLVFRLLTSCPRIRVLATSREALGITGEVLCPVPPLAAPPEGVSATEALEYPAVRLFADRATAVRPDFTVDAATVAPVVRVCRALDGLPLAIELAAARLRSLPVDEVAARLDDRFRLLSQGSRTASPRHQTLRAVVGWSWDLLEEDEQRLARRLTVFAGGFTLDAAGRVCELSDAEAVERLTGLADKSLIEGDGGRYRMLGTVRAFCAERLAKAGEEEEVHGRFTEYFLDLARTAEPYLRSADQLDWLARLAAEDANLQAALHRAVRTDQDTAFRLIAALTGYWWLRGLRGHGAVAAAELLRKVGTAPPQGLEEEYVLCVLNAAAGGEDGAGGGFTLQPYWQPAEEIMAELEWPPRHPFLTVLWGMGTGAPRPSALTGGPRRPDPWSDALTRLGRGHMALFGGEVDEAARQFEDSLAGFRSTGDRWGMALCLAELAMLAGWRGEGQRSMALYDEALESAGQLGAVEDLADLLCRKADGLVRAGDFAAARTAYERAARTAREAGAPALPAAVEWGLGEIARLSGDLTEARRLMEAALAGCATGWFAVEELRARVFVALGRIAEAEDDTARAREWHQRALNVMIRSRNLAGAAGAVEALAGVVLLEGDPEGAALLLGLGAGLRGIPLDQDPDVARTMRRARELLSPDAYEAAYRRGRAMTGEEALAFLGRA</sequence>
<dbReference type="Gene3D" id="3.40.50.300">
    <property type="entry name" value="P-loop containing nucleotide triphosphate hydrolases"/>
    <property type="match status" value="1"/>
</dbReference>